<name>A0A1I5IEW8_9PSEU</name>
<evidence type="ECO:0000313" key="1">
    <source>
        <dbReference type="EMBL" id="RKT85497.1"/>
    </source>
</evidence>
<protein>
    <submittedName>
        <fullName evidence="1">PqqD family protein of HPr-rel-A system</fullName>
    </submittedName>
    <submittedName>
        <fullName evidence="2">PqqD family protein, HPr-rel-A system</fullName>
    </submittedName>
</protein>
<proteinExistence type="predicted"/>
<dbReference type="EMBL" id="RBXX01000002">
    <property type="protein sequence ID" value="RKT85497.1"/>
    <property type="molecule type" value="Genomic_DNA"/>
</dbReference>
<dbReference type="InterPro" id="IPR041881">
    <property type="entry name" value="PqqD_sf"/>
</dbReference>
<organism evidence="2 3">
    <name type="scientific">Saccharopolyspora antimicrobica</name>
    <dbReference type="NCBI Taxonomy" id="455193"/>
    <lineage>
        <taxon>Bacteria</taxon>
        <taxon>Bacillati</taxon>
        <taxon>Actinomycetota</taxon>
        <taxon>Actinomycetes</taxon>
        <taxon>Pseudonocardiales</taxon>
        <taxon>Pseudonocardiaceae</taxon>
        <taxon>Saccharopolyspora</taxon>
    </lineage>
</organism>
<keyword evidence="4" id="KW-1185">Reference proteome</keyword>
<dbReference type="AlphaFoldDB" id="A0A1I5IEW8"/>
<dbReference type="STRING" id="455193.SAMN05421805_118103"/>
<dbReference type="Pfam" id="PF05402">
    <property type="entry name" value="PqqD"/>
    <property type="match status" value="1"/>
</dbReference>
<accession>A0A1I5IEW8</accession>
<dbReference type="RefSeq" id="WP_093157911.1">
    <property type="nucleotide sequence ID" value="NZ_FOUP01000018.1"/>
</dbReference>
<dbReference type="Proteomes" id="UP000199398">
    <property type="component" value="Unassembled WGS sequence"/>
</dbReference>
<reference evidence="1 4" key="2">
    <citation type="submission" date="2018-10" db="EMBL/GenBank/DDBJ databases">
        <title>Sequencing the genomes of 1000 actinobacteria strains.</title>
        <authorList>
            <person name="Klenk H.-P."/>
        </authorList>
    </citation>
    <scope>NUCLEOTIDE SEQUENCE [LARGE SCALE GENOMIC DNA]</scope>
    <source>
        <strain evidence="1 4">DSM 45119</strain>
    </source>
</reference>
<evidence type="ECO:0000313" key="3">
    <source>
        <dbReference type="Proteomes" id="UP000199398"/>
    </source>
</evidence>
<dbReference type="InterPro" id="IPR027599">
    <property type="entry name" value="PqqD-rel_X"/>
</dbReference>
<dbReference type="OrthoDB" id="5195143at2"/>
<gene>
    <name evidence="1" type="ORF">ATL45_3844</name>
    <name evidence="2" type="ORF">SAMN05421805_118103</name>
</gene>
<dbReference type="Proteomes" id="UP000270697">
    <property type="component" value="Unassembled WGS sequence"/>
</dbReference>
<sequence>MTIRLRDHVSLTDAEDGSGVLLDERSGQYWHLNESGLRTLRMSLDGATEPAIARALLPEADGDQEQAVSDVRAVIEELLRAGLVVRR</sequence>
<reference evidence="2 3" key="1">
    <citation type="submission" date="2016-10" db="EMBL/GenBank/DDBJ databases">
        <authorList>
            <person name="de Groot N.N."/>
        </authorList>
    </citation>
    <scope>NUCLEOTIDE SEQUENCE [LARGE SCALE GENOMIC DNA]</scope>
    <source>
        <strain evidence="2 3">CPCC 201259</strain>
    </source>
</reference>
<evidence type="ECO:0000313" key="4">
    <source>
        <dbReference type="Proteomes" id="UP000270697"/>
    </source>
</evidence>
<dbReference type="NCBIfam" id="TIGR04353">
    <property type="entry name" value="PqqD_rel_X"/>
    <property type="match status" value="1"/>
</dbReference>
<dbReference type="EMBL" id="FOUP01000018">
    <property type="protein sequence ID" value="SFO59135.1"/>
    <property type="molecule type" value="Genomic_DNA"/>
</dbReference>
<dbReference type="NCBIfam" id="NF033530">
    <property type="entry name" value="lasso_PqqD_Strm"/>
    <property type="match status" value="1"/>
</dbReference>
<evidence type="ECO:0000313" key="2">
    <source>
        <dbReference type="EMBL" id="SFO59135.1"/>
    </source>
</evidence>
<dbReference type="InterPro" id="IPR008792">
    <property type="entry name" value="PQQD"/>
</dbReference>
<dbReference type="Gene3D" id="1.10.10.1150">
    <property type="entry name" value="Coenzyme PQQ synthesis protein D (PqqD)"/>
    <property type="match status" value="1"/>
</dbReference>